<name>A0ACC1NMJ7_9HYPO</name>
<reference evidence="1" key="1">
    <citation type="submission" date="2022-08" db="EMBL/GenBank/DDBJ databases">
        <title>Genome Sequence of Lecanicillium fungicola.</title>
        <authorList>
            <person name="Buettner E."/>
        </authorList>
    </citation>
    <scope>NUCLEOTIDE SEQUENCE</scope>
    <source>
        <strain evidence="1">Babe33</strain>
    </source>
</reference>
<evidence type="ECO:0000313" key="2">
    <source>
        <dbReference type="Proteomes" id="UP001143910"/>
    </source>
</evidence>
<gene>
    <name evidence="1" type="ORF">NQ176_g3170</name>
</gene>
<dbReference type="Proteomes" id="UP001143910">
    <property type="component" value="Unassembled WGS sequence"/>
</dbReference>
<protein>
    <submittedName>
        <fullName evidence="1">Uncharacterized protein</fullName>
    </submittedName>
</protein>
<evidence type="ECO:0000313" key="1">
    <source>
        <dbReference type="EMBL" id="KAJ2979578.1"/>
    </source>
</evidence>
<dbReference type="EMBL" id="JANJQO010000270">
    <property type="protein sequence ID" value="KAJ2979578.1"/>
    <property type="molecule type" value="Genomic_DNA"/>
</dbReference>
<proteinExistence type="predicted"/>
<accession>A0ACC1NMJ7</accession>
<sequence>MVVPGLPPNLLPSAYWSSQLLENHIPALQPFRLSYALPDRIRSLPAVPSKKEKGESCGVVHNLSVCIACSSTQEDPEIVRPPKPKAQLLKPKPSKRETLRPDDSRHEDVVKHGAPMEAHAKPSRGRPLWAAEITASKHLMGVNVIKVEVDRDQPLPSIEIAPSPSSSSTDSVTCGSSSSLASQAAENVPLYRTWSEDRLLKVLDTVLQWDGIAFCLIDRAGFRDGFRTGSTKHCSPILVDALLALAAALFRSNAIDETENANTKTPAWKTFGSTMASQAVQAIHRGAWPPQNRPDIQALGVLSLYCTCLELRYESQDFAVSFAEATSRRCTDNLIFHPVPQGWRPANASVFCGAVSISRVMIQIETYYSDLRALGGGSSCHAVGYLESGRDCRQSSIDYLHQTKLTRELCAVECSTEGNDMHVVAAELYLLAEQVFKTSCVIPTERSFTQAMEVYIKVLEWYQYFFAYSQTCTGQELLTLFVHIYYQFCILSLLTPFIMQKTLVCSADSSPGKVCKEAANNILLLVGHHESLSAGAQVSGHLQSFKNAAIGYLDVYDGERQDKSQR</sequence>
<organism evidence="1 2">
    <name type="scientific">Zarea fungicola</name>
    <dbReference type="NCBI Taxonomy" id="93591"/>
    <lineage>
        <taxon>Eukaryota</taxon>
        <taxon>Fungi</taxon>
        <taxon>Dikarya</taxon>
        <taxon>Ascomycota</taxon>
        <taxon>Pezizomycotina</taxon>
        <taxon>Sordariomycetes</taxon>
        <taxon>Hypocreomycetidae</taxon>
        <taxon>Hypocreales</taxon>
        <taxon>Cordycipitaceae</taxon>
        <taxon>Zarea</taxon>
    </lineage>
</organism>
<comment type="caution">
    <text evidence="1">The sequence shown here is derived from an EMBL/GenBank/DDBJ whole genome shotgun (WGS) entry which is preliminary data.</text>
</comment>
<keyword evidence="2" id="KW-1185">Reference proteome</keyword>